<gene>
    <name evidence="2" type="ORF">THRCLA_20517</name>
</gene>
<keyword evidence="1" id="KW-0175">Coiled coil</keyword>
<evidence type="ECO:0000256" key="1">
    <source>
        <dbReference type="SAM" id="Coils"/>
    </source>
</evidence>
<reference evidence="2 3" key="1">
    <citation type="journal article" date="2014" name="Genome Biol. Evol.">
        <title>The secreted proteins of Achlya hypogyna and Thraustotheca clavata identify the ancestral oomycete secretome and reveal gene acquisitions by horizontal gene transfer.</title>
        <authorList>
            <person name="Misner I."/>
            <person name="Blouin N."/>
            <person name="Leonard G."/>
            <person name="Richards T.A."/>
            <person name="Lane C.E."/>
        </authorList>
    </citation>
    <scope>NUCLEOTIDE SEQUENCE [LARGE SCALE GENOMIC DNA]</scope>
    <source>
        <strain evidence="2 3">ATCC 34112</strain>
    </source>
</reference>
<feature type="coiled-coil region" evidence="1">
    <location>
        <begin position="65"/>
        <end position="99"/>
    </location>
</feature>
<organism evidence="2 3">
    <name type="scientific">Thraustotheca clavata</name>
    <dbReference type="NCBI Taxonomy" id="74557"/>
    <lineage>
        <taxon>Eukaryota</taxon>
        <taxon>Sar</taxon>
        <taxon>Stramenopiles</taxon>
        <taxon>Oomycota</taxon>
        <taxon>Saprolegniomycetes</taxon>
        <taxon>Saprolegniales</taxon>
        <taxon>Achlyaceae</taxon>
        <taxon>Thraustotheca</taxon>
    </lineage>
</organism>
<proteinExistence type="predicted"/>
<dbReference type="Proteomes" id="UP000243217">
    <property type="component" value="Unassembled WGS sequence"/>
</dbReference>
<evidence type="ECO:0000313" key="2">
    <source>
        <dbReference type="EMBL" id="OQS05838.1"/>
    </source>
</evidence>
<accession>A0A1W0A6J5</accession>
<protein>
    <submittedName>
        <fullName evidence="2">Uncharacterized protein</fullName>
    </submittedName>
</protein>
<comment type="caution">
    <text evidence="2">The sequence shown here is derived from an EMBL/GenBank/DDBJ whole genome shotgun (WGS) entry which is preliminary data.</text>
</comment>
<dbReference type="EMBL" id="JNBS01000411">
    <property type="protein sequence ID" value="OQS05838.1"/>
    <property type="molecule type" value="Genomic_DNA"/>
</dbReference>
<evidence type="ECO:0000313" key="3">
    <source>
        <dbReference type="Proteomes" id="UP000243217"/>
    </source>
</evidence>
<name>A0A1W0A6J5_9STRA</name>
<keyword evidence="3" id="KW-1185">Reference proteome</keyword>
<dbReference type="AlphaFoldDB" id="A0A1W0A6J5"/>
<sequence length="113" mass="12841">MRGNLFERLGTSFALLGATITGTYLTIDLAISSTESSALKERQLWEKNLLPLKKEALERLKSPSNDEEKQRLDQVVARVDEAEKRIQATEKDVMDMKISWAATQHRVESFFGL</sequence>
<dbReference type="OrthoDB" id="73552at2759"/>